<dbReference type="RefSeq" id="WP_324780820.1">
    <property type="nucleotide sequence ID" value="NZ_CP141769.1"/>
</dbReference>
<keyword evidence="2" id="KW-0378">Hydrolase</keyword>
<proteinExistence type="inferred from homology"/>
<evidence type="ECO:0000256" key="1">
    <source>
        <dbReference type="ARBA" id="ARBA00006499"/>
    </source>
</evidence>
<evidence type="ECO:0000313" key="5">
    <source>
        <dbReference type="Proteomes" id="UP001334732"/>
    </source>
</evidence>
<evidence type="ECO:0000313" key="4">
    <source>
        <dbReference type="EMBL" id="WRS40290.1"/>
    </source>
</evidence>
<dbReference type="SUPFAM" id="SSF53474">
    <property type="entry name" value="alpha/beta-Hydrolases"/>
    <property type="match status" value="1"/>
</dbReference>
<keyword evidence="5" id="KW-1185">Reference proteome</keyword>
<dbReference type="InterPro" id="IPR003140">
    <property type="entry name" value="PLipase/COase/thioEstase"/>
</dbReference>
<dbReference type="PANTHER" id="PTHR10655">
    <property type="entry name" value="LYSOPHOSPHOLIPASE-RELATED"/>
    <property type="match status" value="1"/>
</dbReference>
<dbReference type="Proteomes" id="UP001334732">
    <property type="component" value="Chromosome"/>
</dbReference>
<accession>A0ABZ1CLM9</accession>
<dbReference type="InterPro" id="IPR029058">
    <property type="entry name" value="AB_hydrolase_fold"/>
</dbReference>
<evidence type="ECO:0000259" key="3">
    <source>
        <dbReference type="Pfam" id="PF02230"/>
    </source>
</evidence>
<protein>
    <submittedName>
        <fullName evidence="4">Esterase</fullName>
    </submittedName>
</protein>
<dbReference type="NCBIfam" id="NF008525">
    <property type="entry name" value="PRK11460.1"/>
    <property type="match status" value="1"/>
</dbReference>
<gene>
    <name evidence="4" type="primary">ypfH</name>
    <name evidence="4" type="ORF">VA613_05320</name>
</gene>
<reference evidence="4 5" key="1">
    <citation type="submission" date="2023-12" db="EMBL/GenBank/DDBJ databases">
        <title>Thiobacillus sedimentum sp. nov., a chemolithoautotrophic sulfur-oxidizing bacterium isolated from freshwater sediment.</title>
        <authorList>
            <person name="Luo J."/>
            <person name="Dai C."/>
        </authorList>
    </citation>
    <scope>NUCLEOTIDE SEQUENCE [LARGE SCALE GENOMIC DNA]</scope>
    <source>
        <strain evidence="4 5">SCUT-2</strain>
    </source>
</reference>
<dbReference type="InterPro" id="IPR050565">
    <property type="entry name" value="LYPA1-2/EST-like"/>
</dbReference>
<dbReference type="EMBL" id="CP141769">
    <property type="protein sequence ID" value="WRS40290.1"/>
    <property type="molecule type" value="Genomic_DNA"/>
</dbReference>
<feature type="domain" description="Phospholipase/carboxylesterase/thioesterase" evidence="3">
    <location>
        <begin position="16"/>
        <end position="212"/>
    </location>
</feature>
<sequence length="225" mass="24068">MTAGRFHGIERLPAHGPVAQLFVLLHGAGGQPADLLPLVDALRRRYPQAAFLLPEGSVSHDAGAHGRQWFPLEGLSDDNRAARVAAVLPALHALLQDAQARLKVMQPDIALVGFSQGATLALEYAIAHDGGVGRVLAFGGRFATLPERAPEFTTFHLLHGEDDAVIPVAHAHAAYDRLSQLRGDATLDVASTVGHALHPALVERALVRLQTCIPLRTWKRALDSA</sequence>
<comment type="similarity">
    <text evidence="1">Belongs to the AB hydrolase superfamily. AB hydrolase 2 family.</text>
</comment>
<dbReference type="PANTHER" id="PTHR10655:SF17">
    <property type="entry name" value="LYSOPHOSPHOLIPASE-LIKE PROTEIN 1"/>
    <property type="match status" value="1"/>
</dbReference>
<name>A0ABZ1CLM9_9PROT</name>
<organism evidence="4 5">
    <name type="scientific">Thiobacillus sedimenti</name>
    <dbReference type="NCBI Taxonomy" id="3110231"/>
    <lineage>
        <taxon>Bacteria</taxon>
        <taxon>Pseudomonadati</taxon>
        <taxon>Pseudomonadota</taxon>
        <taxon>Betaproteobacteria</taxon>
        <taxon>Nitrosomonadales</taxon>
        <taxon>Thiobacillaceae</taxon>
        <taxon>Thiobacillus</taxon>
    </lineage>
</organism>
<evidence type="ECO:0000256" key="2">
    <source>
        <dbReference type="ARBA" id="ARBA00022801"/>
    </source>
</evidence>
<dbReference type="Pfam" id="PF02230">
    <property type="entry name" value="Abhydrolase_2"/>
    <property type="match status" value="1"/>
</dbReference>
<dbReference type="Gene3D" id="3.40.50.1820">
    <property type="entry name" value="alpha/beta hydrolase"/>
    <property type="match status" value="1"/>
</dbReference>